<dbReference type="Pfam" id="PF07730">
    <property type="entry name" value="HisKA_3"/>
    <property type="match status" value="1"/>
</dbReference>
<keyword evidence="8" id="KW-0902">Two-component regulatory system</keyword>
<evidence type="ECO:0000313" key="13">
    <source>
        <dbReference type="Proteomes" id="UP000190166"/>
    </source>
</evidence>
<dbReference type="InterPro" id="IPR050482">
    <property type="entry name" value="Sensor_HK_TwoCompSys"/>
</dbReference>
<dbReference type="Pfam" id="PF13424">
    <property type="entry name" value="TPR_12"/>
    <property type="match status" value="1"/>
</dbReference>
<gene>
    <name evidence="12" type="ORF">SAMN05660461_4883</name>
</gene>
<evidence type="ECO:0000256" key="2">
    <source>
        <dbReference type="ARBA" id="ARBA00012438"/>
    </source>
</evidence>
<dbReference type="STRING" id="393003.SAMN05660461_4883"/>
<keyword evidence="4" id="KW-0808">Transferase</keyword>
<dbReference type="SUPFAM" id="SSF48452">
    <property type="entry name" value="TPR-like"/>
    <property type="match status" value="1"/>
</dbReference>
<dbReference type="EMBL" id="FUZZ01000004">
    <property type="protein sequence ID" value="SKD09005.1"/>
    <property type="molecule type" value="Genomic_DNA"/>
</dbReference>
<dbReference type="PANTHER" id="PTHR24421">
    <property type="entry name" value="NITRATE/NITRITE SENSOR PROTEIN NARX-RELATED"/>
    <property type="match status" value="1"/>
</dbReference>
<dbReference type="InterPro" id="IPR005467">
    <property type="entry name" value="His_kinase_dom"/>
</dbReference>
<feature type="domain" description="Histidine kinase" evidence="11">
    <location>
        <begin position="471"/>
        <end position="663"/>
    </location>
</feature>
<dbReference type="InterPro" id="IPR011712">
    <property type="entry name" value="Sig_transdc_His_kin_sub3_dim/P"/>
</dbReference>
<keyword evidence="9" id="KW-0812">Transmembrane</keyword>
<keyword evidence="5" id="KW-0547">Nucleotide-binding</keyword>
<dbReference type="RefSeq" id="WP_079472151.1">
    <property type="nucleotide sequence ID" value="NZ_FUZZ01000004.1"/>
</dbReference>
<dbReference type="CDD" id="cd16917">
    <property type="entry name" value="HATPase_UhpB-NarQ-NarX-like"/>
    <property type="match status" value="1"/>
</dbReference>
<keyword evidence="6 12" id="KW-0418">Kinase</keyword>
<dbReference type="SUPFAM" id="SSF55874">
    <property type="entry name" value="ATPase domain of HSP90 chaperone/DNA topoisomerase II/histidine kinase"/>
    <property type="match status" value="1"/>
</dbReference>
<dbReference type="InterPro" id="IPR011990">
    <property type="entry name" value="TPR-like_helical_dom_sf"/>
</dbReference>
<comment type="catalytic activity">
    <reaction evidence="1">
        <text>ATP + protein L-histidine = ADP + protein N-phospho-L-histidine.</text>
        <dbReference type="EC" id="2.7.13.3"/>
    </reaction>
</comment>
<evidence type="ECO:0000256" key="4">
    <source>
        <dbReference type="ARBA" id="ARBA00022679"/>
    </source>
</evidence>
<evidence type="ECO:0000256" key="10">
    <source>
        <dbReference type="SAM" id="SignalP"/>
    </source>
</evidence>
<evidence type="ECO:0000313" key="12">
    <source>
        <dbReference type="EMBL" id="SKD09005.1"/>
    </source>
</evidence>
<keyword evidence="9" id="KW-1133">Transmembrane helix</keyword>
<dbReference type="GO" id="GO:0016020">
    <property type="term" value="C:membrane"/>
    <property type="evidence" value="ECO:0007669"/>
    <property type="project" value="InterPro"/>
</dbReference>
<dbReference type="InterPro" id="IPR003594">
    <property type="entry name" value="HATPase_dom"/>
</dbReference>
<feature type="transmembrane region" description="Helical" evidence="9">
    <location>
        <begin position="409"/>
        <end position="428"/>
    </location>
</feature>
<evidence type="ECO:0000256" key="8">
    <source>
        <dbReference type="ARBA" id="ARBA00023012"/>
    </source>
</evidence>
<dbReference type="GO" id="GO:0046983">
    <property type="term" value="F:protein dimerization activity"/>
    <property type="evidence" value="ECO:0007669"/>
    <property type="project" value="InterPro"/>
</dbReference>
<name>A0A1T5P8C3_9BACT</name>
<evidence type="ECO:0000256" key="1">
    <source>
        <dbReference type="ARBA" id="ARBA00000085"/>
    </source>
</evidence>
<dbReference type="PROSITE" id="PS50109">
    <property type="entry name" value="HIS_KIN"/>
    <property type="match status" value="1"/>
</dbReference>
<feature type="signal peptide" evidence="10">
    <location>
        <begin position="1"/>
        <end position="19"/>
    </location>
</feature>
<evidence type="ECO:0000259" key="11">
    <source>
        <dbReference type="PROSITE" id="PS50109"/>
    </source>
</evidence>
<feature type="chain" id="PRO_5013250777" description="histidine kinase" evidence="10">
    <location>
        <begin position="20"/>
        <end position="663"/>
    </location>
</feature>
<dbReference type="EC" id="2.7.13.3" evidence="2"/>
<evidence type="ECO:0000256" key="5">
    <source>
        <dbReference type="ARBA" id="ARBA00022741"/>
    </source>
</evidence>
<dbReference type="InterPro" id="IPR019734">
    <property type="entry name" value="TPR_rpt"/>
</dbReference>
<protein>
    <recommendedName>
        <fullName evidence="2">histidine kinase</fullName>
        <ecNumber evidence="2">2.7.13.3</ecNumber>
    </recommendedName>
</protein>
<dbReference type="GO" id="GO:0000155">
    <property type="term" value="F:phosphorelay sensor kinase activity"/>
    <property type="evidence" value="ECO:0007669"/>
    <property type="project" value="InterPro"/>
</dbReference>
<dbReference type="SMART" id="SM00387">
    <property type="entry name" value="HATPase_c"/>
    <property type="match status" value="1"/>
</dbReference>
<evidence type="ECO:0000256" key="3">
    <source>
        <dbReference type="ARBA" id="ARBA00022553"/>
    </source>
</evidence>
<evidence type="ECO:0000256" key="9">
    <source>
        <dbReference type="SAM" id="Phobius"/>
    </source>
</evidence>
<keyword evidence="13" id="KW-1185">Reference proteome</keyword>
<evidence type="ECO:0000256" key="7">
    <source>
        <dbReference type="ARBA" id="ARBA00022840"/>
    </source>
</evidence>
<dbReference type="AlphaFoldDB" id="A0A1T5P8C3"/>
<organism evidence="12 13">
    <name type="scientific">Chitinophaga ginsengisegetis</name>
    <dbReference type="NCBI Taxonomy" id="393003"/>
    <lineage>
        <taxon>Bacteria</taxon>
        <taxon>Pseudomonadati</taxon>
        <taxon>Bacteroidota</taxon>
        <taxon>Chitinophagia</taxon>
        <taxon>Chitinophagales</taxon>
        <taxon>Chitinophagaceae</taxon>
        <taxon>Chitinophaga</taxon>
    </lineage>
</organism>
<keyword evidence="9" id="KW-0472">Membrane</keyword>
<dbReference type="SMART" id="SM00028">
    <property type="entry name" value="TPR"/>
    <property type="match status" value="2"/>
</dbReference>
<proteinExistence type="predicted"/>
<keyword evidence="3" id="KW-0597">Phosphoprotein</keyword>
<reference evidence="12 13" key="1">
    <citation type="submission" date="2017-02" db="EMBL/GenBank/DDBJ databases">
        <authorList>
            <person name="Peterson S.W."/>
        </authorList>
    </citation>
    <scope>NUCLEOTIDE SEQUENCE [LARGE SCALE GENOMIC DNA]</scope>
    <source>
        <strain evidence="12 13">DSM 18108</strain>
    </source>
</reference>
<sequence length="663" mass="75311">MRRLSFLVFLLTATSWCSGQTFPLNEKAHTDSLENVLQRTTSDSIRARANYSLSEYWAAKDSVKSSQYLEKGKQYSGKNPFLQALYYYYEANIQKKTNLDKSQANFLKADTLLSGFKTAEAYSFRAKAWYDYGALAQRKDDYKAFADILLNKAIPLAQQAGDQTVVGKNYLAVGIVFKNAGQFDKAETYCLKAIETFRNAHSPTHELVTAYHTIAENYSLSAQNAKAKPALDSAWKLLAPFPESEYLLDHYAAEGMYYTLEGKFKDALASLDKGIQLARKKGLRYEEQRLQMQQFYAYFNDNNFVKAKEMAALLMQQEEMMKLAANRLQLFYGMALTCENLHEMAPAYTWMKRYSELSDSLSKAQLTNDVHALEIKYRNAEKQKEIDALKAKSIQDALHTKNSRLVNSLLGAASVILLVILLFAIFVYRSKQKLAAQKELTYRQHLHEIEQQQQLQFSQAVLQGEEQERRRLARDLHDGLGGMLAGAKINLSAQIEDTYSQGQRAELEKITLQLDHSVTELRRIAHNMMPVNLLKFGLKTALKDLCESLMSEATHIDFQDLGFEDTLREEVQIHIYRIVQELLSNAIRHAQATNIILQCSQNDHIFFITQEDNGKGFDMQAAGTEKGIGLSNIRNRVGFLKGKIDIDSAVNEGTTINIELHVD</sequence>
<dbReference type="InterPro" id="IPR036890">
    <property type="entry name" value="HATPase_C_sf"/>
</dbReference>
<keyword evidence="10" id="KW-0732">Signal</keyword>
<keyword evidence="7" id="KW-0067">ATP-binding</keyword>
<dbReference type="Gene3D" id="3.30.565.10">
    <property type="entry name" value="Histidine kinase-like ATPase, C-terminal domain"/>
    <property type="match status" value="1"/>
</dbReference>
<dbReference type="GO" id="GO:0005524">
    <property type="term" value="F:ATP binding"/>
    <property type="evidence" value="ECO:0007669"/>
    <property type="project" value="UniProtKB-KW"/>
</dbReference>
<evidence type="ECO:0000256" key="6">
    <source>
        <dbReference type="ARBA" id="ARBA00022777"/>
    </source>
</evidence>
<dbReference type="Pfam" id="PF02518">
    <property type="entry name" value="HATPase_c"/>
    <property type="match status" value="1"/>
</dbReference>
<accession>A0A1T5P8C3</accession>
<dbReference type="Proteomes" id="UP000190166">
    <property type="component" value="Unassembled WGS sequence"/>
</dbReference>
<dbReference type="PANTHER" id="PTHR24421:SF10">
    <property type="entry name" value="NITRATE_NITRITE SENSOR PROTEIN NARQ"/>
    <property type="match status" value="1"/>
</dbReference>
<dbReference type="Gene3D" id="1.20.5.1930">
    <property type="match status" value="1"/>
</dbReference>
<dbReference type="Gene3D" id="1.25.40.10">
    <property type="entry name" value="Tetratricopeptide repeat domain"/>
    <property type="match status" value="1"/>
</dbReference>